<feature type="transmembrane region" description="Helical" evidence="1">
    <location>
        <begin position="245"/>
        <end position="264"/>
    </location>
</feature>
<feature type="transmembrane region" description="Helical" evidence="1">
    <location>
        <begin position="126"/>
        <end position="146"/>
    </location>
</feature>
<dbReference type="Proteomes" id="UP000472580">
    <property type="component" value="Unassembled WGS sequence"/>
</dbReference>
<sequence length="299" mass="32256">MSAQTQYLKGILLVLISAVCFSVSGTLQALAPEEATPFVITEMRMIIGAAFLFLWCLCFGKLPAWGVRIPWRPLFICAFFLLIGQLCFFSGMKFLGVAAGAVISIGSAPIFAALFAWIFFRITPSFIWAAATTAAITGVVLINGFNLDSSRLTFIGILLLDGLTYAAYITYSSRINFNIDSDFCVMLILSIIAIALSPVLFLYPTEWVISSWRGFGVCLGLGVFTGGVAFAFLTAGARLISSNTASTLCLAEPLGAVCWGIFLLKEQLSISNLVGVMLILCAIILLLFDKTEQKEPSVA</sequence>
<dbReference type="GO" id="GO:0016020">
    <property type="term" value="C:membrane"/>
    <property type="evidence" value="ECO:0007669"/>
    <property type="project" value="InterPro"/>
</dbReference>
<feature type="domain" description="EamA" evidence="2">
    <location>
        <begin position="9"/>
        <end position="143"/>
    </location>
</feature>
<dbReference type="AlphaFoldDB" id="A0A6L6YGB9"/>
<evidence type="ECO:0000313" key="4">
    <source>
        <dbReference type="Proteomes" id="UP000472580"/>
    </source>
</evidence>
<dbReference type="Pfam" id="PF00892">
    <property type="entry name" value="EamA"/>
    <property type="match status" value="2"/>
</dbReference>
<feature type="transmembrane region" description="Helical" evidence="1">
    <location>
        <begin position="98"/>
        <end position="119"/>
    </location>
</feature>
<dbReference type="InterPro" id="IPR000620">
    <property type="entry name" value="EamA_dom"/>
</dbReference>
<dbReference type="InterPro" id="IPR037185">
    <property type="entry name" value="EmrE-like"/>
</dbReference>
<feature type="transmembrane region" description="Helical" evidence="1">
    <location>
        <begin position="270"/>
        <end position="288"/>
    </location>
</feature>
<dbReference type="Gene3D" id="1.10.3730.20">
    <property type="match status" value="1"/>
</dbReference>
<keyword evidence="1" id="KW-0812">Transmembrane</keyword>
<feature type="transmembrane region" description="Helical" evidence="1">
    <location>
        <begin position="183"/>
        <end position="202"/>
    </location>
</feature>
<accession>A0A6L6YGB9</accession>
<proteinExistence type="predicted"/>
<feature type="transmembrane region" description="Helical" evidence="1">
    <location>
        <begin position="152"/>
        <end position="171"/>
    </location>
</feature>
<keyword evidence="4" id="KW-1185">Reference proteome</keyword>
<feature type="transmembrane region" description="Helical" evidence="1">
    <location>
        <begin position="45"/>
        <end position="62"/>
    </location>
</feature>
<gene>
    <name evidence="3" type="ORF">E5987_05100</name>
</gene>
<keyword evidence="1" id="KW-1133">Transmembrane helix</keyword>
<dbReference type="RefSeq" id="WP_160335018.1">
    <property type="nucleotide sequence ID" value="NZ_CALPCV010000022.1"/>
</dbReference>
<evidence type="ECO:0000259" key="2">
    <source>
        <dbReference type="Pfam" id="PF00892"/>
    </source>
</evidence>
<name>A0A6L6YGB9_9BURK</name>
<evidence type="ECO:0000256" key="1">
    <source>
        <dbReference type="SAM" id="Phobius"/>
    </source>
</evidence>
<feature type="transmembrane region" description="Helical" evidence="1">
    <location>
        <begin position="214"/>
        <end position="233"/>
    </location>
</feature>
<evidence type="ECO:0000313" key="3">
    <source>
        <dbReference type="EMBL" id="MVX56587.1"/>
    </source>
</evidence>
<organism evidence="3 4">
    <name type="scientific">Parasutterella muris</name>
    <dbReference type="NCBI Taxonomy" id="2565572"/>
    <lineage>
        <taxon>Bacteria</taxon>
        <taxon>Pseudomonadati</taxon>
        <taxon>Pseudomonadota</taxon>
        <taxon>Betaproteobacteria</taxon>
        <taxon>Burkholderiales</taxon>
        <taxon>Sutterellaceae</taxon>
        <taxon>Parasutterella</taxon>
    </lineage>
</organism>
<dbReference type="PANTHER" id="PTHR22911:SF79">
    <property type="entry name" value="MOBA-LIKE NTP TRANSFERASE DOMAIN-CONTAINING PROTEIN"/>
    <property type="match status" value="1"/>
</dbReference>
<dbReference type="EMBL" id="WSRP01000012">
    <property type="protein sequence ID" value="MVX56587.1"/>
    <property type="molecule type" value="Genomic_DNA"/>
</dbReference>
<feature type="transmembrane region" description="Helical" evidence="1">
    <location>
        <begin position="74"/>
        <end position="92"/>
    </location>
</feature>
<protein>
    <submittedName>
        <fullName evidence="3">EamA family transporter</fullName>
    </submittedName>
</protein>
<dbReference type="OrthoDB" id="9156028at2"/>
<dbReference type="SUPFAM" id="SSF103481">
    <property type="entry name" value="Multidrug resistance efflux transporter EmrE"/>
    <property type="match status" value="2"/>
</dbReference>
<feature type="domain" description="EamA" evidence="2">
    <location>
        <begin position="157"/>
        <end position="287"/>
    </location>
</feature>
<reference evidence="3 4" key="1">
    <citation type="submission" date="2019-12" db="EMBL/GenBank/DDBJ databases">
        <title>Microbes associate with the intestines of laboratory mice.</title>
        <authorList>
            <person name="Navarre W."/>
            <person name="Wong E."/>
        </authorList>
    </citation>
    <scope>NUCLEOTIDE SEQUENCE [LARGE SCALE GENOMIC DNA]</scope>
    <source>
        <strain evidence="3 4">NM82_D38</strain>
    </source>
</reference>
<dbReference type="PANTHER" id="PTHR22911">
    <property type="entry name" value="ACYL-MALONYL CONDENSING ENZYME-RELATED"/>
    <property type="match status" value="1"/>
</dbReference>
<comment type="caution">
    <text evidence="3">The sequence shown here is derived from an EMBL/GenBank/DDBJ whole genome shotgun (WGS) entry which is preliminary data.</text>
</comment>
<keyword evidence="1" id="KW-0472">Membrane</keyword>